<evidence type="ECO:0000256" key="1">
    <source>
        <dbReference type="ARBA" id="ARBA00023125"/>
    </source>
</evidence>
<gene>
    <name evidence="4" type="ORF">ACFO4N_10690</name>
</gene>
<dbReference type="PRINTS" id="PR00455">
    <property type="entry name" value="HTHTETR"/>
</dbReference>
<protein>
    <submittedName>
        <fullName evidence="4">TetR/AcrR family transcriptional regulator</fullName>
    </submittedName>
</protein>
<keyword evidence="1 2" id="KW-0238">DNA-binding</keyword>
<reference evidence="5" key="1">
    <citation type="journal article" date="2019" name="Int. J. Syst. Evol. Microbiol.">
        <title>The Global Catalogue of Microorganisms (GCM) 10K type strain sequencing project: providing services to taxonomists for standard genome sequencing and annotation.</title>
        <authorList>
            <consortium name="The Broad Institute Genomics Platform"/>
            <consortium name="The Broad Institute Genome Sequencing Center for Infectious Disease"/>
            <person name="Wu L."/>
            <person name="Ma J."/>
        </authorList>
    </citation>
    <scope>NUCLEOTIDE SEQUENCE [LARGE SCALE GENOMIC DNA]</scope>
    <source>
        <strain evidence="5">CGMCC 1.16306</strain>
    </source>
</reference>
<keyword evidence="5" id="KW-1185">Reference proteome</keyword>
<dbReference type="Proteomes" id="UP001596022">
    <property type="component" value="Unassembled WGS sequence"/>
</dbReference>
<feature type="domain" description="HTH tetR-type" evidence="3">
    <location>
        <begin position="9"/>
        <end position="69"/>
    </location>
</feature>
<dbReference type="InterPro" id="IPR009057">
    <property type="entry name" value="Homeodomain-like_sf"/>
</dbReference>
<dbReference type="InterPro" id="IPR050624">
    <property type="entry name" value="HTH-type_Tx_Regulator"/>
</dbReference>
<evidence type="ECO:0000259" key="3">
    <source>
        <dbReference type="PROSITE" id="PS50977"/>
    </source>
</evidence>
<evidence type="ECO:0000256" key="2">
    <source>
        <dbReference type="PROSITE-ProRule" id="PRU00335"/>
    </source>
</evidence>
<evidence type="ECO:0000313" key="5">
    <source>
        <dbReference type="Proteomes" id="UP001596022"/>
    </source>
</evidence>
<sequence length="201" mass="23580">MDGFERRRERKKAAIQQAALELFSTYGVQKVSIAEIAKKAKVSQVTIYNYFGSKDELLRAVVMRLMNEKYEAFKEMLAQDLPFPEKVKQVIFDKTETAKQLKLDFLDSIVTGDTVLNEFYESFIKEKSLPLLINFIEQGRREGYVHQKLSTAAILFYFDMFKDAIYRPGIFTEQNQNILWELTDLFFYGLIGKRFEESERC</sequence>
<dbReference type="PANTHER" id="PTHR43479">
    <property type="entry name" value="ACREF/ENVCD OPERON REPRESSOR-RELATED"/>
    <property type="match status" value="1"/>
</dbReference>
<dbReference type="RefSeq" id="WP_376846279.1">
    <property type="nucleotide sequence ID" value="NZ_JBHSFW010000006.1"/>
</dbReference>
<dbReference type="Pfam" id="PF00440">
    <property type="entry name" value="TetR_N"/>
    <property type="match status" value="1"/>
</dbReference>
<dbReference type="InterPro" id="IPR001647">
    <property type="entry name" value="HTH_TetR"/>
</dbReference>
<dbReference type="PROSITE" id="PS50977">
    <property type="entry name" value="HTH_TETR_2"/>
    <property type="match status" value="1"/>
</dbReference>
<dbReference type="Gene3D" id="1.10.357.10">
    <property type="entry name" value="Tetracycline Repressor, domain 2"/>
    <property type="match status" value="1"/>
</dbReference>
<name>A0ABV9GLZ6_9BACL</name>
<proteinExistence type="predicted"/>
<organism evidence="4 5">
    <name type="scientific">Camelliibacillus cellulosilyticus</name>
    <dbReference type="NCBI Taxonomy" id="2174486"/>
    <lineage>
        <taxon>Bacteria</taxon>
        <taxon>Bacillati</taxon>
        <taxon>Bacillota</taxon>
        <taxon>Bacilli</taxon>
        <taxon>Bacillales</taxon>
        <taxon>Sporolactobacillaceae</taxon>
        <taxon>Camelliibacillus</taxon>
    </lineage>
</organism>
<feature type="DNA-binding region" description="H-T-H motif" evidence="2">
    <location>
        <begin position="32"/>
        <end position="51"/>
    </location>
</feature>
<accession>A0ABV9GLZ6</accession>
<comment type="caution">
    <text evidence="4">The sequence shown here is derived from an EMBL/GenBank/DDBJ whole genome shotgun (WGS) entry which is preliminary data.</text>
</comment>
<dbReference type="EMBL" id="JBHSFW010000006">
    <property type="protein sequence ID" value="MFC4619181.1"/>
    <property type="molecule type" value="Genomic_DNA"/>
</dbReference>
<dbReference type="SUPFAM" id="SSF46689">
    <property type="entry name" value="Homeodomain-like"/>
    <property type="match status" value="1"/>
</dbReference>
<evidence type="ECO:0000313" key="4">
    <source>
        <dbReference type="EMBL" id="MFC4619181.1"/>
    </source>
</evidence>
<dbReference type="PANTHER" id="PTHR43479:SF21">
    <property type="entry name" value="TRANSCRIPTIONAL REGULATOR, TETR FAMILY"/>
    <property type="match status" value="1"/>
</dbReference>